<comment type="caution">
    <text evidence="3">The sequence shown here is derived from an EMBL/GenBank/DDBJ whole genome shotgun (WGS) entry which is preliminary data.</text>
</comment>
<name>A0A4U5X2D7_STRGB</name>
<evidence type="ECO:0000256" key="2">
    <source>
        <dbReference type="SAM" id="Phobius"/>
    </source>
</evidence>
<evidence type="ECO:0000313" key="3">
    <source>
        <dbReference type="EMBL" id="TKT09185.1"/>
    </source>
</evidence>
<keyword evidence="2" id="KW-1133">Transmembrane helix</keyword>
<proteinExistence type="predicted"/>
<dbReference type="EMBL" id="SZPR01000012">
    <property type="protein sequence ID" value="TKT09185.1"/>
    <property type="molecule type" value="Genomic_DNA"/>
</dbReference>
<evidence type="ECO:0000256" key="1">
    <source>
        <dbReference type="SAM" id="MobiDB-lite"/>
    </source>
</evidence>
<keyword evidence="2" id="KW-0472">Membrane</keyword>
<reference evidence="3 4" key="1">
    <citation type="submission" date="2019-04" db="EMBL/GenBank/DDBJ databases">
        <title>Streptomyces lasaliensis sp.nov., an Actinomycete isolated from soil which produces the polyether antibiotic lasalocid.</title>
        <authorList>
            <person name="Erwin G."/>
            <person name="Haber C."/>
        </authorList>
    </citation>
    <scope>NUCLEOTIDE SEQUENCE [LARGE SCALE GENOMIC DNA]</scope>
    <source>
        <strain evidence="3 4">DSM 40089</strain>
    </source>
</reference>
<feature type="transmembrane region" description="Helical" evidence="2">
    <location>
        <begin position="245"/>
        <end position="265"/>
    </location>
</feature>
<organism evidence="3 4">
    <name type="scientific">Streptomyces galbus</name>
    <dbReference type="NCBI Taxonomy" id="33898"/>
    <lineage>
        <taxon>Bacteria</taxon>
        <taxon>Bacillati</taxon>
        <taxon>Actinomycetota</taxon>
        <taxon>Actinomycetes</taxon>
        <taxon>Kitasatosporales</taxon>
        <taxon>Streptomycetaceae</taxon>
        <taxon>Streptomyces</taxon>
    </lineage>
</organism>
<dbReference type="Proteomes" id="UP000308632">
    <property type="component" value="Unassembled WGS sequence"/>
</dbReference>
<keyword evidence="2" id="KW-0812">Transmembrane</keyword>
<dbReference type="AlphaFoldDB" id="A0A4U5X2D7"/>
<feature type="transmembrane region" description="Helical" evidence="2">
    <location>
        <begin position="195"/>
        <end position="215"/>
    </location>
</feature>
<protein>
    <submittedName>
        <fullName evidence="3">Uncharacterized protein</fullName>
    </submittedName>
</protein>
<feature type="transmembrane region" description="Helical" evidence="2">
    <location>
        <begin position="221"/>
        <end position="240"/>
    </location>
</feature>
<accession>A0A4U5X2D7</accession>
<feature type="transmembrane region" description="Helical" evidence="2">
    <location>
        <begin position="285"/>
        <end position="306"/>
    </location>
</feature>
<feature type="region of interest" description="Disordered" evidence="1">
    <location>
        <begin position="139"/>
        <end position="185"/>
    </location>
</feature>
<sequence>MRAPLDLAGADTVDGLVRAAVVDRPLEEVAELITLLEQSPEHAGAVGDALRAAGVDRSVDDVARLVTLLTQPPRPADGADEVIRAAAERRPVEDVTRLMELLRQAALEPHCEQEAVRAAATRRPLGELVDLIGRLSRPAAPQRTVGPFPAPEDDDLFPAEHADAPHPPQLRPRRERTAAAPRPVRRAEETSLWPGRLAGALLVLCCAAFLPLHAVGATGQAYGIALGASVLCGMLAMVLLVWPALAVLSAAVVVAATLAVGELLVDRLGPSALSDVVRVTAAPPWLAGAVAVCAALAALSALLLAFQQPAPRAVPVRADLPAETR</sequence>
<gene>
    <name evidence="3" type="ORF">E4U92_15535</name>
</gene>
<evidence type="ECO:0000313" key="4">
    <source>
        <dbReference type="Proteomes" id="UP000308632"/>
    </source>
</evidence>